<keyword evidence="1" id="KW-1133">Transmembrane helix</keyword>
<evidence type="ECO:0000313" key="2">
    <source>
        <dbReference type="EnsemblMetazoa" id="GPPI041432-PA"/>
    </source>
</evidence>
<reference evidence="2" key="2">
    <citation type="submission" date="2020-05" db="UniProtKB">
        <authorList>
            <consortium name="EnsemblMetazoa"/>
        </authorList>
    </citation>
    <scope>IDENTIFICATION</scope>
    <source>
        <strain evidence="2">IAEA</strain>
    </source>
</reference>
<accession>A0A1B0BV45</accession>
<protein>
    <submittedName>
        <fullName evidence="2">Uncharacterized protein</fullName>
    </submittedName>
</protein>
<proteinExistence type="predicted"/>
<feature type="transmembrane region" description="Helical" evidence="1">
    <location>
        <begin position="101"/>
        <end position="123"/>
    </location>
</feature>
<evidence type="ECO:0000256" key="1">
    <source>
        <dbReference type="SAM" id="Phobius"/>
    </source>
</evidence>
<feature type="transmembrane region" description="Helical" evidence="1">
    <location>
        <begin position="36"/>
        <end position="55"/>
    </location>
</feature>
<keyword evidence="1" id="KW-0472">Membrane</keyword>
<feature type="transmembrane region" description="Helical" evidence="1">
    <location>
        <begin position="67"/>
        <end position="95"/>
    </location>
</feature>
<sequence length="124" mass="14457">MRCRCGFRCNAMCSITTYRCAIHIQTNALGAVCRSAIVKIFIFLFVIIVFFRLLVIIGRSTIEHKAVIFLVVGLLLRTIATISSLLLFIKIFFFIFRSFHLQMLIVWKFTVIYRDLPFLLLLLF</sequence>
<dbReference type="VEuPathDB" id="VectorBase:GPPI041432"/>
<dbReference type="AlphaFoldDB" id="A0A1B0BV45"/>
<keyword evidence="1" id="KW-0812">Transmembrane</keyword>
<dbReference type="Proteomes" id="UP000092460">
    <property type="component" value="Unassembled WGS sequence"/>
</dbReference>
<dbReference type="EMBL" id="JXJN01021139">
    <property type="status" value="NOT_ANNOTATED_CDS"/>
    <property type="molecule type" value="Genomic_DNA"/>
</dbReference>
<dbReference type="EnsemblMetazoa" id="GPPI041432-RA">
    <property type="protein sequence ID" value="GPPI041432-PA"/>
    <property type="gene ID" value="GPPI041432"/>
</dbReference>
<organism evidence="2 3">
    <name type="scientific">Glossina palpalis gambiensis</name>
    <dbReference type="NCBI Taxonomy" id="67801"/>
    <lineage>
        <taxon>Eukaryota</taxon>
        <taxon>Metazoa</taxon>
        <taxon>Ecdysozoa</taxon>
        <taxon>Arthropoda</taxon>
        <taxon>Hexapoda</taxon>
        <taxon>Insecta</taxon>
        <taxon>Pterygota</taxon>
        <taxon>Neoptera</taxon>
        <taxon>Endopterygota</taxon>
        <taxon>Diptera</taxon>
        <taxon>Brachycera</taxon>
        <taxon>Muscomorpha</taxon>
        <taxon>Hippoboscoidea</taxon>
        <taxon>Glossinidae</taxon>
        <taxon>Glossina</taxon>
    </lineage>
</organism>
<keyword evidence="3" id="KW-1185">Reference proteome</keyword>
<name>A0A1B0BV45_9MUSC</name>
<reference evidence="3" key="1">
    <citation type="submission" date="2015-01" db="EMBL/GenBank/DDBJ databases">
        <authorList>
            <person name="Aksoy S."/>
            <person name="Warren W."/>
            <person name="Wilson R.K."/>
        </authorList>
    </citation>
    <scope>NUCLEOTIDE SEQUENCE [LARGE SCALE GENOMIC DNA]</scope>
    <source>
        <strain evidence="3">IAEA</strain>
    </source>
</reference>
<evidence type="ECO:0000313" key="3">
    <source>
        <dbReference type="Proteomes" id="UP000092460"/>
    </source>
</evidence>